<reference evidence="3 4" key="1">
    <citation type="submission" date="2017-06" db="EMBL/GenBank/DDBJ databases">
        <authorList>
            <person name="Kim H.J."/>
            <person name="Triplett B.A."/>
        </authorList>
    </citation>
    <scope>NUCLEOTIDE SEQUENCE [LARGE SCALE GENOMIC DNA]</scope>
    <source>
        <strain evidence="3 4">13146</strain>
    </source>
</reference>
<protein>
    <submittedName>
        <fullName evidence="3">Pteridine reductase</fullName>
    </submittedName>
</protein>
<dbReference type="Pfam" id="PF13561">
    <property type="entry name" value="adh_short_C2"/>
    <property type="match status" value="1"/>
</dbReference>
<sequence length="245" mass="26335">MTDTAPVALITGSARRIGAAIARQFHACGWSVVLHAHTSTTELQQMAFDMDMLRPGSVLALQADLRDADALPDLIDQTVAQFGRLDTLVNNASNFYPTLLGQITAAQWDDLFAVNARAPLLLAQAAAPHLRRQQGSIVNLTDLHGTQPMRDHPVYAAAKAALEMVTRSLALELAPKVRVNAVAPGAILWPEQGKDDFAQQALLARTPLARTGTVEEIAEAVYWLATEAAFVTGHTLRVDGGRTLS</sequence>
<dbReference type="AlphaFoldDB" id="A0A246HKA8"/>
<dbReference type="PANTHER" id="PTHR43639">
    <property type="entry name" value="OXIDOREDUCTASE, SHORT-CHAIN DEHYDROGENASE/REDUCTASE FAMILY (AFU_ORTHOLOGUE AFUA_5G02870)"/>
    <property type="match status" value="1"/>
</dbReference>
<keyword evidence="2" id="KW-0560">Oxidoreductase</keyword>
<gene>
    <name evidence="3" type="ORF">CEE60_14285</name>
</gene>
<dbReference type="PANTHER" id="PTHR43639:SF1">
    <property type="entry name" value="SHORT-CHAIN DEHYDROGENASE_REDUCTASE FAMILY PROTEIN"/>
    <property type="match status" value="1"/>
</dbReference>
<dbReference type="PRINTS" id="PR00081">
    <property type="entry name" value="GDHRDH"/>
</dbReference>
<dbReference type="NCBIfam" id="NF006598">
    <property type="entry name" value="PRK09135.1"/>
    <property type="match status" value="1"/>
</dbReference>
<dbReference type="OrthoDB" id="9793499at2"/>
<dbReference type="Proteomes" id="UP000198157">
    <property type="component" value="Unassembled WGS sequence"/>
</dbReference>
<dbReference type="Gene3D" id="3.40.50.720">
    <property type="entry name" value="NAD(P)-binding Rossmann-like Domain"/>
    <property type="match status" value="1"/>
</dbReference>
<dbReference type="FunFam" id="3.40.50.720:FF:000084">
    <property type="entry name" value="Short-chain dehydrogenase reductase"/>
    <property type="match status" value="1"/>
</dbReference>
<comment type="similarity">
    <text evidence="1">Belongs to the short-chain dehydrogenases/reductases (SDR) family.</text>
</comment>
<dbReference type="InterPro" id="IPR020904">
    <property type="entry name" value="Sc_DH/Rdtase_CS"/>
</dbReference>
<name>A0A246HKA8_STEMA</name>
<comment type="caution">
    <text evidence="3">The sequence shown here is derived from an EMBL/GenBank/DDBJ whole genome shotgun (WGS) entry which is preliminary data.</text>
</comment>
<dbReference type="InterPro" id="IPR002347">
    <property type="entry name" value="SDR_fam"/>
</dbReference>
<dbReference type="GO" id="GO:0016491">
    <property type="term" value="F:oxidoreductase activity"/>
    <property type="evidence" value="ECO:0007669"/>
    <property type="project" value="UniProtKB-KW"/>
</dbReference>
<evidence type="ECO:0000313" key="4">
    <source>
        <dbReference type="Proteomes" id="UP000198157"/>
    </source>
</evidence>
<evidence type="ECO:0000256" key="1">
    <source>
        <dbReference type="ARBA" id="ARBA00006484"/>
    </source>
</evidence>
<dbReference type="EMBL" id="NIVS01000039">
    <property type="protein sequence ID" value="OWQ51948.1"/>
    <property type="molecule type" value="Genomic_DNA"/>
</dbReference>
<dbReference type="PROSITE" id="PS00061">
    <property type="entry name" value="ADH_SHORT"/>
    <property type="match status" value="1"/>
</dbReference>
<proteinExistence type="inferred from homology"/>
<accession>A0A246HKA8</accession>
<evidence type="ECO:0000256" key="2">
    <source>
        <dbReference type="ARBA" id="ARBA00023002"/>
    </source>
</evidence>
<evidence type="ECO:0000313" key="3">
    <source>
        <dbReference type="EMBL" id="OWQ51948.1"/>
    </source>
</evidence>
<dbReference type="PRINTS" id="PR00080">
    <property type="entry name" value="SDRFAMILY"/>
</dbReference>
<dbReference type="SUPFAM" id="SSF51735">
    <property type="entry name" value="NAD(P)-binding Rossmann-fold domains"/>
    <property type="match status" value="1"/>
</dbReference>
<organism evidence="3 4">
    <name type="scientific">Stenotrophomonas maltophilia</name>
    <name type="common">Pseudomonas maltophilia</name>
    <name type="synonym">Xanthomonas maltophilia</name>
    <dbReference type="NCBI Taxonomy" id="40324"/>
    <lineage>
        <taxon>Bacteria</taxon>
        <taxon>Pseudomonadati</taxon>
        <taxon>Pseudomonadota</taxon>
        <taxon>Gammaproteobacteria</taxon>
        <taxon>Lysobacterales</taxon>
        <taxon>Lysobacteraceae</taxon>
        <taxon>Stenotrophomonas</taxon>
        <taxon>Stenotrophomonas maltophilia group</taxon>
    </lineage>
</organism>
<dbReference type="InterPro" id="IPR036291">
    <property type="entry name" value="NAD(P)-bd_dom_sf"/>
</dbReference>